<dbReference type="RefSeq" id="WP_159524749.1">
    <property type="nucleotide sequence ID" value="NZ_WUUU01000001.1"/>
</dbReference>
<protein>
    <submittedName>
        <fullName evidence="3">DUF2061 domain-containing protein</fullName>
    </submittedName>
</protein>
<organism evidence="3 4">
    <name type="scientific">Halobacterium bonnevillei</name>
    <dbReference type="NCBI Taxonomy" id="2692200"/>
    <lineage>
        <taxon>Archaea</taxon>
        <taxon>Methanobacteriati</taxon>
        <taxon>Methanobacteriota</taxon>
        <taxon>Stenosarchaea group</taxon>
        <taxon>Halobacteria</taxon>
        <taxon>Halobacteriales</taxon>
        <taxon>Halobacteriaceae</taxon>
        <taxon>Halobacterium</taxon>
    </lineage>
</organism>
<dbReference type="EMBL" id="WUUU01000001">
    <property type="protein sequence ID" value="MXR19152.1"/>
    <property type="molecule type" value="Genomic_DNA"/>
</dbReference>
<evidence type="ECO:0000256" key="1">
    <source>
        <dbReference type="SAM" id="Phobius"/>
    </source>
</evidence>
<dbReference type="Pfam" id="PF09834">
    <property type="entry name" value="DUF2061"/>
    <property type="match status" value="1"/>
</dbReference>
<evidence type="ECO:0000313" key="4">
    <source>
        <dbReference type="Proteomes" id="UP000471521"/>
    </source>
</evidence>
<keyword evidence="1" id="KW-1133">Transmembrane helix</keyword>
<feature type="transmembrane region" description="Helical" evidence="1">
    <location>
        <begin position="12"/>
        <end position="30"/>
    </location>
</feature>
<accession>A0A6B0SJU1</accession>
<keyword evidence="1" id="KW-0472">Membrane</keyword>
<comment type="caution">
    <text evidence="3">The sequence shown here is derived from an EMBL/GenBank/DDBJ whole genome shotgun (WGS) entry which is preliminary data.</text>
</comment>
<dbReference type="OrthoDB" id="322944at2157"/>
<dbReference type="Proteomes" id="UP000471521">
    <property type="component" value="Unassembled WGS sequence"/>
</dbReference>
<dbReference type="InterPro" id="IPR018638">
    <property type="entry name" value="DUF2061_membrane"/>
</dbReference>
<feature type="domain" description="DUF2061" evidence="2">
    <location>
        <begin position="9"/>
        <end position="60"/>
    </location>
</feature>
<keyword evidence="4" id="KW-1185">Reference proteome</keyword>
<name>A0A6B0SJU1_9EURY</name>
<sequence>MTEAHYRSLAKAGSYRVFATSLVFAIAFLYTGTFDAAAKIGITAAVGKTLLYYVWERIWNNITWGRHSPN</sequence>
<proteinExistence type="predicted"/>
<evidence type="ECO:0000313" key="3">
    <source>
        <dbReference type="EMBL" id="MXR19152.1"/>
    </source>
</evidence>
<evidence type="ECO:0000259" key="2">
    <source>
        <dbReference type="Pfam" id="PF09834"/>
    </source>
</evidence>
<gene>
    <name evidence="3" type="ORF">GRX66_00510</name>
</gene>
<dbReference type="AlphaFoldDB" id="A0A6B0SJU1"/>
<reference evidence="3 4" key="1">
    <citation type="submission" date="2019-12" db="EMBL/GenBank/DDBJ databases">
        <title>Isolation and characterization of three novel carbon monoxide-oxidizing members of Halobacteria from salione crusts and soils.</title>
        <authorList>
            <person name="Myers M.R."/>
            <person name="King G.M."/>
        </authorList>
    </citation>
    <scope>NUCLEOTIDE SEQUENCE [LARGE SCALE GENOMIC DNA]</scope>
    <source>
        <strain evidence="3 4">PCN9</strain>
    </source>
</reference>
<keyword evidence="1" id="KW-0812">Transmembrane</keyword>